<comment type="caution">
    <text evidence="1">The sequence shown here is derived from an EMBL/GenBank/DDBJ whole genome shotgun (WGS) entry which is preliminary data.</text>
</comment>
<proteinExistence type="predicted"/>
<accession>A0A0F9LZK8</accession>
<organism evidence="1">
    <name type="scientific">marine sediment metagenome</name>
    <dbReference type="NCBI Taxonomy" id="412755"/>
    <lineage>
        <taxon>unclassified sequences</taxon>
        <taxon>metagenomes</taxon>
        <taxon>ecological metagenomes</taxon>
    </lineage>
</organism>
<gene>
    <name evidence="1" type="ORF">LCGC14_1521370</name>
</gene>
<dbReference type="SUPFAM" id="SSF52096">
    <property type="entry name" value="ClpP/crotonase"/>
    <property type="match status" value="1"/>
</dbReference>
<dbReference type="InterPro" id="IPR023562">
    <property type="entry name" value="ClpP/TepA"/>
</dbReference>
<dbReference type="EMBL" id="LAZR01011289">
    <property type="protein sequence ID" value="KKM62462.1"/>
    <property type="molecule type" value="Genomic_DNA"/>
</dbReference>
<dbReference type="AlphaFoldDB" id="A0A0F9LZK8"/>
<evidence type="ECO:0000313" key="1">
    <source>
        <dbReference type="EMBL" id="KKM62462.1"/>
    </source>
</evidence>
<dbReference type="Pfam" id="PF00574">
    <property type="entry name" value="CLP_protease"/>
    <property type="match status" value="1"/>
</dbReference>
<protein>
    <recommendedName>
        <fullName evidence="2">ATP-dependent Clp protease proteolytic subunit</fullName>
    </recommendedName>
</protein>
<sequence length="63" mass="7078">YVDCGVTAKLTGRSGGPPTKARVRKQIIKDINRTEYWMTAEECVDYGLVDRLATQDDLFRGAK</sequence>
<feature type="non-terminal residue" evidence="1">
    <location>
        <position position="1"/>
    </location>
</feature>
<evidence type="ECO:0008006" key="2">
    <source>
        <dbReference type="Google" id="ProtNLM"/>
    </source>
</evidence>
<dbReference type="InterPro" id="IPR029045">
    <property type="entry name" value="ClpP/crotonase-like_dom_sf"/>
</dbReference>
<reference evidence="1" key="1">
    <citation type="journal article" date="2015" name="Nature">
        <title>Complex archaea that bridge the gap between prokaryotes and eukaryotes.</title>
        <authorList>
            <person name="Spang A."/>
            <person name="Saw J.H."/>
            <person name="Jorgensen S.L."/>
            <person name="Zaremba-Niedzwiedzka K."/>
            <person name="Martijn J."/>
            <person name="Lind A.E."/>
            <person name="van Eijk R."/>
            <person name="Schleper C."/>
            <person name="Guy L."/>
            <person name="Ettema T.J."/>
        </authorList>
    </citation>
    <scope>NUCLEOTIDE SEQUENCE</scope>
</reference>
<name>A0A0F9LZK8_9ZZZZ</name>
<dbReference type="Gene3D" id="3.90.226.10">
    <property type="entry name" value="2-enoyl-CoA Hydratase, Chain A, domain 1"/>
    <property type="match status" value="1"/>
</dbReference>